<keyword evidence="10" id="KW-1185">Reference proteome</keyword>
<dbReference type="PROSITE" id="PS50048">
    <property type="entry name" value="ZN2_CY6_FUNGAL_2"/>
    <property type="match status" value="1"/>
</dbReference>
<dbReference type="STRING" id="1266660.A0A1G4K6K4"/>
<dbReference type="GO" id="GO:0008270">
    <property type="term" value="F:zinc ion binding"/>
    <property type="evidence" value="ECO:0007669"/>
    <property type="project" value="InterPro"/>
</dbReference>
<keyword evidence="1" id="KW-0479">Metal-binding</keyword>
<evidence type="ECO:0000256" key="1">
    <source>
        <dbReference type="ARBA" id="ARBA00022723"/>
    </source>
</evidence>
<protein>
    <submittedName>
        <fullName evidence="9">LADA_0H20164g1_1</fullName>
    </submittedName>
</protein>
<name>A0A1G4K6K4_9SACH</name>
<dbReference type="EMBL" id="LT598461">
    <property type="protein sequence ID" value="SCU99502.1"/>
    <property type="molecule type" value="Genomic_DNA"/>
</dbReference>
<organism evidence="9 10">
    <name type="scientific">Lachancea dasiensis</name>
    <dbReference type="NCBI Taxonomy" id="1072105"/>
    <lineage>
        <taxon>Eukaryota</taxon>
        <taxon>Fungi</taxon>
        <taxon>Dikarya</taxon>
        <taxon>Ascomycota</taxon>
        <taxon>Saccharomycotina</taxon>
        <taxon>Saccharomycetes</taxon>
        <taxon>Saccharomycetales</taxon>
        <taxon>Saccharomycetaceae</taxon>
        <taxon>Lachancea</taxon>
    </lineage>
</organism>
<feature type="compositionally biased region" description="Low complexity" evidence="7">
    <location>
        <begin position="89"/>
        <end position="117"/>
    </location>
</feature>
<dbReference type="GO" id="GO:0003677">
    <property type="term" value="F:DNA binding"/>
    <property type="evidence" value="ECO:0007669"/>
    <property type="project" value="UniProtKB-KW"/>
</dbReference>
<feature type="compositionally biased region" description="Polar residues" evidence="7">
    <location>
        <begin position="993"/>
        <end position="1035"/>
    </location>
</feature>
<evidence type="ECO:0000256" key="5">
    <source>
        <dbReference type="ARBA" id="ARBA00023163"/>
    </source>
</evidence>
<feature type="compositionally biased region" description="Low complexity" evidence="7">
    <location>
        <begin position="1082"/>
        <end position="1091"/>
    </location>
</feature>
<feature type="compositionally biased region" description="Polar residues" evidence="7">
    <location>
        <begin position="142"/>
        <end position="164"/>
    </location>
</feature>
<dbReference type="OrthoDB" id="2264294at2759"/>
<keyword evidence="6" id="KW-0539">Nucleus</keyword>
<dbReference type="PANTHER" id="PTHR31668:SF4">
    <property type="entry name" value="TRANSCRIPTIONAL ACTIVATOR PROTEIN DAL81"/>
    <property type="match status" value="1"/>
</dbReference>
<dbReference type="Pfam" id="PF04082">
    <property type="entry name" value="Fungal_trans"/>
    <property type="match status" value="1"/>
</dbReference>
<dbReference type="Proteomes" id="UP000190274">
    <property type="component" value="Chromosome H"/>
</dbReference>
<evidence type="ECO:0000313" key="10">
    <source>
        <dbReference type="Proteomes" id="UP000190274"/>
    </source>
</evidence>
<dbReference type="SMART" id="SM00066">
    <property type="entry name" value="GAL4"/>
    <property type="match status" value="1"/>
</dbReference>
<accession>A0A1G4K6K4</accession>
<dbReference type="GO" id="GO:1901717">
    <property type="term" value="P:positive regulation of gamma-aminobutyric acid catabolic process"/>
    <property type="evidence" value="ECO:0007669"/>
    <property type="project" value="EnsemblFungi"/>
</dbReference>
<feature type="compositionally biased region" description="Polar residues" evidence="7">
    <location>
        <begin position="916"/>
        <end position="926"/>
    </location>
</feature>
<feature type="compositionally biased region" description="Polar residues" evidence="7">
    <location>
        <begin position="72"/>
        <end position="88"/>
    </location>
</feature>
<keyword evidence="2" id="KW-0862">Zinc</keyword>
<dbReference type="InterPro" id="IPR036864">
    <property type="entry name" value="Zn2-C6_fun-type_DNA-bd_sf"/>
</dbReference>
<feature type="region of interest" description="Disordered" evidence="7">
    <location>
        <begin position="916"/>
        <end position="1097"/>
    </location>
</feature>
<evidence type="ECO:0000256" key="7">
    <source>
        <dbReference type="SAM" id="MobiDB-lite"/>
    </source>
</evidence>
<sequence length="1097" mass="121768">MSNQGFETWNPGSANGKGYHNVNSAMLNLNDDYAHILSTLVHNSSSQAPNGARIGHRDQPQGTPAAHAGSDLGTTKDQTGNADSQSIKNPNSNNNGNNNDNNNNNNNNNTGNGDQQPNLDLLLQYYQELFSRSGGAAADYNKSPTNSSHTGQANGPTDASRSQNPTLTSKALAAMGNKSVIAEKPCDHCRRKQIKCVIVPDLSNCVQCETKGIKCVTSERPEISEIGQDRSKRNRVDENVNVHELLKRSRPNGGDTVSQYYTDLLQNLNQSSSGGRKSSDNTNVTAATQFSTPYIPFDTPGQVDLGQSSTNSLQNGASPSHISAFPSYNSAHQNIPFVQPPIQYPRSSFYVGPTSVFDINLVNHVKLDKIDQVQLCKTLALRKVAPNVQFLLRDDLNQQLYMKQEQEVDMVEKLVHPHGKILVDIFFKLIHPQFPILHERVFLEKYSRSYRELTAPLLAALYSLSLQWWDFHPQLVGFPKPDVIDKLNEIALRTFFDVIERPKLSIVQTGLLILQCRSESSSNWAICSEVVALAEDLGLGVDCQDWRLPRWERGLRRRLAWAVWLQDKWTSMMEARHSHLILGRNWLVKMLTDEDFPAINPSKNSPVNGSQSNVQMLRDVTSPTGNKSMLDLSPSPDDYRNSKLMFQHMISLSIILGGVMDTFYTLGALETVTRIDQVLKLAKPLQLKMREWYHSLPTELSMGSFQERRFNSNASLTLSYFAVELTLHRRIIVTLNNDTSPELVQVCRLAAKTRLIAAIEFVRDLKFEHINSFWYTCSTGNLTLIGTFAALLYITAPTKDEATIFRDCLRNYVWILRMNSKSFEKAGNSLQRIHMLLVQIPGLLTDDPPVSQAPPPPTFTQRSLSPLAPPQQGENQSLMSSGAIAQSPFGAQSITNQMKNLPPDILHQLVNIHNNMPTISTSNSPDKAQRLPHHSANDDSGAREALNELSRMSPATSSSGEKHSPRKTPKGRNLEDDSPPVLRQSIKEGSQAADVSSRINIKSKMLTPQSVTGGTGRNSKSSNSGEYQVSNSINFDMQKDRLLASRTPGEDSNISEESVEAGSSISQTTGKDDIVGNEQELDQQGQDYQQDTTHEIS</sequence>
<feature type="region of interest" description="Disordered" evidence="7">
    <location>
        <begin position="847"/>
        <end position="879"/>
    </location>
</feature>
<keyword evidence="5" id="KW-0804">Transcription</keyword>
<dbReference type="GO" id="GO:0003713">
    <property type="term" value="F:transcription coactivator activity"/>
    <property type="evidence" value="ECO:0007669"/>
    <property type="project" value="EnsemblFungi"/>
</dbReference>
<dbReference type="GO" id="GO:0005634">
    <property type="term" value="C:nucleus"/>
    <property type="evidence" value="ECO:0007669"/>
    <property type="project" value="TreeGrafter"/>
</dbReference>
<feature type="region of interest" description="Disordered" evidence="7">
    <location>
        <begin position="44"/>
        <end position="117"/>
    </location>
</feature>
<dbReference type="PANTHER" id="PTHR31668">
    <property type="entry name" value="GLUCOSE TRANSPORT TRANSCRIPTION REGULATOR RGT1-RELATED-RELATED"/>
    <property type="match status" value="1"/>
</dbReference>
<dbReference type="GO" id="GO:0001080">
    <property type="term" value="P:nitrogen catabolite activation of transcription from RNA polymerase II promoter"/>
    <property type="evidence" value="ECO:0007669"/>
    <property type="project" value="TreeGrafter"/>
</dbReference>
<reference evidence="9 10" key="1">
    <citation type="submission" date="2016-03" db="EMBL/GenBank/DDBJ databases">
        <authorList>
            <person name="Devillers H."/>
        </authorList>
    </citation>
    <scope>NUCLEOTIDE SEQUENCE [LARGE SCALE GENOMIC DNA]</scope>
    <source>
        <strain evidence="9">CBS 10888</strain>
    </source>
</reference>
<dbReference type="GO" id="GO:1901714">
    <property type="term" value="P:positive regulation of urea catabolic process"/>
    <property type="evidence" value="ECO:0007669"/>
    <property type="project" value="EnsemblFungi"/>
</dbReference>
<gene>
    <name evidence="9" type="ORF">LADA_0H20164G</name>
</gene>
<keyword evidence="4" id="KW-0238">DNA-binding</keyword>
<dbReference type="GO" id="GO:0045944">
    <property type="term" value="P:positive regulation of transcription by RNA polymerase II"/>
    <property type="evidence" value="ECO:0007669"/>
    <property type="project" value="EnsemblFungi"/>
</dbReference>
<dbReference type="AlphaFoldDB" id="A0A1G4K6K4"/>
<feature type="compositionally biased region" description="Basic and acidic residues" evidence="7">
    <location>
        <begin position="935"/>
        <end position="946"/>
    </location>
</feature>
<feature type="domain" description="Zn(2)-C6 fungal-type" evidence="8">
    <location>
        <begin position="185"/>
        <end position="217"/>
    </location>
</feature>
<dbReference type="InterPro" id="IPR001138">
    <property type="entry name" value="Zn2Cys6_DnaBD"/>
</dbReference>
<evidence type="ECO:0000256" key="3">
    <source>
        <dbReference type="ARBA" id="ARBA00023015"/>
    </source>
</evidence>
<evidence type="ECO:0000313" key="9">
    <source>
        <dbReference type="EMBL" id="SCU99502.1"/>
    </source>
</evidence>
<keyword evidence="3" id="KW-0805">Transcription regulation</keyword>
<feature type="compositionally biased region" description="Polar residues" evidence="7">
    <location>
        <begin position="1060"/>
        <end position="1069"/>
    </location>
</feature>
<evidence type="ECO:0000256" key="4">
    <source>
        <dbReference type="ARBA" id="ARBA00023125"/>
    </source>
</evidence>
<dbReference type="InterPro" id="IPR007219">
    <property type="entry name" value="XnlR_reg_dom"/>
</dbReference>
<dbReference type="CDD" id="cd12148">
    <property type="entry name" value="fungal_TF_MHR"/>
    <property type="match status" value="1"/>
</dbReference>
<dbReference type="GO" id="GO:0051123">
    <property type="term" value="P:RNA polymerase II preinitiation complex assembly"/>
    <property type="evidence" value="ECO:0007669"/>
    <property type="project" value="EnsemblFungi"/>
</dbReference>
<dbReference type="SUPFAM" id="SSF57701">
    <property type="entry name" value="Zn2/Cys6 DNA-binding domain"/>
    <property type="match status" value="1"/>
</dbReference>
<evidence type="ECO:0000256" key="2">
    <source>
        <dbReference type="ARBA" id="ARBA00022833"/>
    </source>
</evidence>
<proteinExistence type="predicted"/>
<evidence type="ECO:0000259" key="8">
    <source>
        <dbReference type="PROSITE" id="PS50048"/>
    </source>
</evidence>
<dbReference type="GO" id="GO:0000981">
    <property type="term" value="F:DNA-binding transcription factor activity, RNA polymerase II-specific"/>
    <property type="evidence" value="ECO:0007669"/>
    <property type="project" value="InterPro"/>
</dbReference>
<feature type="region of interest" description="Disordered" evidence="7">
    <location>
        <begin position="136"/>
        <end position="164"/>
    </location>
</feature>
<dbReference type="InterPro" id="IPR050797">
    <property type="entry name" value="Carb_Metab_Trans_Reg"/>
</dbReference>
<evidence type="ECO:0000256" key="6">
    <source>
        <dbReference type="ARBA" id="ARBA00023242"/>
    </source>
</evidence>
<dbReference type="CDD" id="cd00067">
    <property type="entry name" value="GAL4"/>
    <property type="match status" value="1"/>
</dbReference>